<reference evidence="7" key="2">
    <citation type="submission" date="2023-03" db="EMBL/GenBank/DDBJ databases">
        <authorList>
            <person name="Shen W."/>
            <person name="Cai J."/>
        </authorList>
    </citation>
    <scope>NUCLEOTIDE SEQUENCE</scope>
    <source>
        <strain evidence="7">P82-2</strain>
    </source>
</reference>
<keyword evidence="7" id="KW-0687">Ribonucleoprotein</keyword>
<evidence type="ECO:0000313" key="10">
    <source>
        <dbReference type="Proteomes" id="UP001180515"/>
    </source>
</evidence>
<dbReference type="EMBL" id="JARQAG010000013">
    <property type="protein sequence ID" value="MDT2732263.1"/>
    <property type="molecule type" value="Genomic_DNA"/>
</dbReference>
<dbReference type="PROSITE" id="PS51186">
    <property type="entry name" value="GNAT"/>
    <property type="match status" value="1"/>
</dbReference>
<name>A0A0E2UQ94_9STRE</name>
<evidence type="ECO:0000256" key="5">
    <source>
        <dbReference type="RuleBase" id="RU363094"/>
    </source>
</evidence>
<evidence type="ECO:0000259" key="6">
    <source>
        <dbReference type="PROSITE" id="PS51186"/>
    </source>
</evidence>
<comment type="caution">
    <text evidence="7">The sequence shown here is derived from an EMBL/GenBank/DDBJ whole genome shotgun (WGS) entry which is preliminary data.</text>
</comment>
<dbReference type="SUPFAM" id="SSF55729">
    <property type="entry name" value="Acyl-CoA N-acyltransferases (Nat)"/>
    <property type="match status" value="1"/>
</dbReference>
<dbReference type="eggNOG" id="COG0456">
    <property type="taxonomic scope" value="Bacteria"/>
</dbReference>
<comment type="catalytic activity">
    <reaction evidence="5">
        <text>N-terminal L-alanyl-[ribosomal protein bS18] + acetyl-CoA = N-terminal N(alpha)-acetyl-L-alanyl-[ribosomal protein bS18] + CoA + H(+)</text>
        <dbReference type="Rhea" id="RHEA:43756"/>
        <dbReference type="Rhea" id="RHEA-COMP:10676"/>
        <dbReference type="Rhea" id="RHEA-COMP:10677"/>
        <dbReference type="ChEBI" id="CHEBI:15378"/>
        <dbReference type="ChEBI" id="CHEBI:57287"/>
        <dbReference type="ChEBI" id="CHEBI:57288"/>
        <dbReference type="ChEBI" id="CHEBI:64718"/>
        <dbReference type="ChEBI" id="CHEBI:83683"/>
        <dbReference type="EC" id="2.3.1.266"/>
    </reaction>
</comment>
<dbReference type="PANTHER" id="PTHR43420">
    <property type="entry name" value="ACETYLTRANSFERASE"/>
    <property type="match status" value="1"/>
</dbReference>
<keyword evidence="8" id="KW-0645">Protease</keyword>
<keyword evidence="7" id="KW-0689">Ribosomal protein</keyword>
<proteinExistence type="inferred from homology"/>
<evidence type="ECO:0000256" key="1">
    <source>
        <dbReference type="ARBA" id="ARBA00005395"/>
    </source>
</evidence>
<accession>A0A0E2UQ94</accession>
<dbReference type="STRING" id="936154.STP_1649"/>
<dbReference type="Pfam" id="PF00583">
    <property type="entry name" value="Acetyltransf_1"/>
    <property type="match status" value="1"/>
</dbReference>
<dbReference type="Gene3D" id="3.40.630.30">
    <property type="match status" value="1"/>
</dbReference>
<evidence type="ECO:0000256" key="2">
    <source>
        <dbReference type="ARBA" id="ARBA00022490"/>
    </source>
</evidence>
<dbReference type="CDD" id="cd04301">
    <property type="entry name" value="NAT_SF"/>
    <property type="match status" value="1"/>
</dbReference>
<dbReference type="GO" id="GO:0006508">
    <property type="term" value="P:proteolysis"/>
    <property type="evidence" value="ECO:0007669"/>
    <property type="project" value="UniProtKB-KW"/>
</dbReference>
<dbReference type="GO" id="GO:0008999">
    <property type="term" value="F:protein-N-terminal-alanine acetyltransferase activity"/>
    <property type="evidence" value="ECO:0007669"/>
    <property type="project" value="UniProtKB-EC"/>
</dbReference>
<keyword evidence="2 5" id="KW-0963">Cytoplasm</keyword>
<evidence type="ECO:0000313" key="7">
    <source>
        <dbReference type="EMBL" id="MDT2732263.1"/>
    </source>
</evidence>
<dbReference type="GO" id="GO:0005840">
    <property type="term" value="C:ribosome"/>
    <property type="evidence" value="ECO:0007669"/>
    <property type="project" value="UniProtKB-KW"/>
</dbReference>
<dbReference type="GO" id="GO:0005737">
    <property type="term" value="C:cytoplasm"/>
    <property type="evidence" value="ECO:0007669"/>
    <property type="project" value="UniProtKB-SubCell"/>
</dbReference>
<dbReference type="NCBIfam" id="TIGR01575">
    <property type="entry name" value="rimI"/>
    <property type="match status" value="1"/>
</dbReference>
<dbReference type="InterPro" id="IPR006464">
    <property type="entry name" value="AcTrfase_RimI/Ard1"/>
</dbReference>
<dbReference type="GO" id="GO:0008233">
    <property type="term" value="F:peptidase activity"/>
    <property type="evidence" value="ECO:0007669"/>
    <property type="project" value="UniProtKB-KW"/>
</dbReference>
<dbReference type="InterPro" id="IPR016181">
    <property type="entry name" value="Acyl_CoA_acyltransferase"/>
</dbReference>
<reference evidence="8 9" key="1">
    <citation type="submission" date="2016-06" db="EMBL/GenBank/DDBJ databases">
        <authorList>
            <person name="Haines A.N."/>
            <person name="Council K.R."/>
        </authorList>
    </citation>
    <scope>NUCLEOTIDE SEQUENCE [LARGE SCALE GENOMIC DNA]</scope>
    <source>
        <strain evidence="8 9">SP158-29</strain>
    </source>
</reference>
<keyword evidence="4 7" id="KW-0012">Acyltransferase</keyword>
<feature type="domain" description="N-acetyltransferase" evidence="6">
    <location>
        <begin position="1"/>
        <end position="135"/>
    </location>
</feature>
<keyword evidence="8" id="KW-0378">Hydrolase</keyword>
<comment type="similarity">
    <text evidence="1 5">Belongs to the acetyltransferase family. RimI subfamily.</text>
</comment>
<dbReference type="Proteomes" id="UP000217465">
    <property type="component" value="Unassembled WGS sequence"/>
</dbReference>
<dbReference type="InterPro" id="IPR000182">
    <property type="entry name" value="GNAT_dom"/>
</dbReference>
<comment type="function">
    <text evidence="5">Acetylates the N-terminal alanine of ribosomal protein bS18.</text>
</comment>
<protein>
    <recommendedName>
        <fullName evidence="5">[Ribosomal protein bS18]-alanine N-acetyltransferase</fullName>
        <ecNumber evidence="5">2.3.1.266</ecNumber>
    </recommendedName>
</protein>
<dbReference type="Proteomes" id="UP001180515">
    <property type="component" value="Unassembled WGS sequence"/>
</dbReference>
<dbReference type="RefSeq" id="WP_003105855.1">
    <property type="nucleotide sequence ID" value="NZ_BAWT01000003.1"/>
</dbReference>
<dbReference type="PANTHER" id="PTHR43420:SF44">
    <property type="entry name" value="ACETYLTRANSFERASE YPEA"/>
    <property type="match status" value="1"/>
</dbReference>
<evidence type="ECO:0000256" key="4">
    <source>
        <dbReference type="ARBA" id="ARBA00023315"/>
    </source>
</evidence>
<dbReference type="InterPro" id="IPR050680">
    <property type="entry name" value="YpeA/RimI_acetyltransf"/>
</dbReference>
<organism evidence="7 10">
    <name type="scientific">Streptococcus parauberis</name>
    <dbReference type="NCBI Taxonomy" id="1348"/>
    <lineage>
        <taxon>Bacteria</taxon>
        <taxon>Bacillati</taxon>
        <taxon>Bacillota</taxon>
        <taxon>Bacilli</taxon>
        <taxon>Lactobacillales</taxon>
        <taxon>Streptococcaceae</taxon>
        <taxon>Streptococcus</taxon>
    </lineage>
</organism>
<evidence type="ECO:0000313" key="9">
    <source>
        <dbReference type="Proteomes" id="UP000217465"/>
    </source>
</evidence>
<comment type="subcellular location">
    <subcellularLocation>
        <location evidence="5">Cytoplasm</location>
    </subcellularLocation>
</comment>
<keyword evidence="3 7" id="KW-0808">Transferase</keyword>
<gene>
    <name evidence="7" type="primary">rimI</name>
    <name evidence="8" type="synonym">paiA_1</name>
    <name evidence="8" type="ORF">A9Y57_00454</name>
    <name evidence="7" type="ORF">P7G31_08490</name>
</gene>
<dbReference type="OMA" id="FLVWQET"/>
<dbReference type="AlphaFoldDB" id="A0A0E2UQ94"/>
<evidence type="ECO:0000313" key="8">
    <source>
        <dbReference type="EMBL" id="PCH13820.1"/>
    </source>
</evidence>
<dbReference type="EMBL" id="NSGR01000004">
    <property type="protein sequence ID" value="PCH13820.1"/>
    <property type="molecule type" value="Genomic_DNA"/>
</dbReference>
<sequence length="138" mass="15604">MQKAQSIYAILDDAYQGQSPWNLKQIEADLSSPNNDYFFAYDQEQLIGFLSVQQLVGELELTNIAVKSRYQGKGIGAQLMTHLFDYDLPIFLEVRASNSAAQALYKSCGFAALAIRKNYYHNPVEDAVVMKKEGRNDR</sequence>
<evidence type="ECO:0000256" key="3">
    <source>
        <dbReference type="ARBA" id="ARBA00022679"/>
    </source>
</evidence>
<dbReference type="GeneID" id="61421020"/>
<dbReference type="EC" id="2.3.1.266" evidence="5"/>